<gene>
    <name evidence="2" type="ORF">C942_04440</name>
</gene>
<evidence type="ECO:0000313" key="3">
    <source>
        <dbReference type="Proteomes" id="UP000011134"/>
    </source>
</evidence>
<accession>L8JH61</accession>
<dbReference type="Proteomes" id="UP000011134">
    <property type="component" value="Unassembled WGS sequence"/>
</dbReference>
<reference evidence="2 3" key="1">
    <citation type="submission" date="2012-12" db="EMBL/GenBank/DDBJ databases">
        <title>Genome Assembly of Photobacterium sp. AK15.</title>
        <authorList>
            <person name="Khatri I."/>
            <person name="Vaidya B."/>
            <person name="Srinivas T.N.R."/>
            <person name="Subramanian S."/>
            <person name="Pinnaka A."/>
        </authorList>
    </citation>
    <scope>NUCLEOTIDE SEQUENCE [LARGE SCALE GENOMIC DNA]</scope>
    <source>
        <strain evidence="2 3">AK15</strain>
    </source>
</reference>
<name>L8JH61_9GAMM</name>
<proteinExistence type="predicted"/>
<dbReference type="EMBL" id="AMZO01000006">
    <property type="protein sequence ID" value="ELR66742.1"/>
    <property type="molecule type" value="Genomic_DNA"/>
</dbReference>
<protein>
    <submittedName>
        <fullName evidence="2">Uncharacterized protein</fullName>
    </submittedName>
</protein>
<dbReference type="PATRIC" id="fig|1056511.3.peg.1269"/>
<dbReference type="AlphaFoldDB" id="L8JH61"/>
<feature type="transmembrane region" description="Helical" evidence="1">
    <location>
        <begin position="23"/>
        <end position="40"/>
    </location>
</feature>
<sequence length="50" mass="5593">MFILTFSLTMVVSSYLLLETEDVGFVGGMILPILPFGLFAKAADYKKKYL</sequence>
<keyword evidence="1" id="KW-0812">Transmembrane</keyword>
<evidence type="ECO:0000313" key="2">
    <source>
        <dbReference type="EMBL" id="ELR66742.1"/>
    </source>
</evidence>
<evidence type="ECO:0000256" key="1">
    <source>
        <dbReference type="SAM" id="Phobius"/>
    </source>
</evidence>
<keyword evidence="1" id="KW-0472">Membrane</keyword>
<keyword evidence="1" id="KW-1133">Transmembrane helix</keyword>
<organism evidence="2 3">
    <name type="scientific">Photobacterium marinum</name>
    <dbReference type="NCBI Taxonomy" id="1056511"/>
    <lineage>
        <taxon>Bacteria</taxon>
        <taxon>Pseudomonadati</taxon>
        <taxon>Pseudomonadota</taxon>
        <taxon>Gammaproteobacteria</taxon>
        <taxon>Vibrionales</taxon>
        <taxon>Vibrionaceae</taxon>
        <taxon>Photobacterium</taxon>
    </lineage>
</organism>
<comment type="caution">
    <text evidence="2">The sequence shown here is derived from an EMBL/GenBank/DDBJ whole genome shotgun (WGS) entry which is preliminary data.</text>
</comment>
<keyword evidence="3" id="KW-1185">Reference proteome</keyword>